<dbReference type="SUPFAM" id="SSF81340">
    <property type="entry name" value="Clc chloride channel"/>
    <property type="match status" value="1"/>
</dbReference>
<feature type="transmembrane region" description="Helical" evidence="10">
    <location>
        <begin position="12"/>
        <end position="33"/>
    </location>
</feature>
<feature type="transmembrane region" description="Helical" evidence="10">
    <location>
        <begin position="231"/>
        <end position="252"/>
    </location>
</feature>
<evidence type="ECO:0000256" key="9">
    <source>
        <dbReference type="ARBA" id="ARBA00023303"/>
    </source>
</evidence>
<feature type="transmembrane region" description="Helical" evidence="10">
    <location>
        <begin position="357"/>
        <end position="380"/>
    </location>
</feature>
<feature type="transmembrane region" description="Helical" evidence="10">
    <location>
        <begin position="107"/>
        <end position="126"/>
    </location>
</feature>
<dbReference type="Proteomes" id="UP000305654">
    <property type="component" value="Unassembled WGS sequence"/>
</dbReference>
<dbReference type="InterPro" id="IPR001807">
    <property type="entry name" value="ClC"/>
</dbReference>
<feature type="transmembrane region" description="Helical" evidence="10">
    <location>
        <begin position="392"/>
        <end position="410"/>
    </location>
</feature>
<keyword evidence="7" id="KW-0869">Chloride channel</keyword>
<evidence type="ECO:0000256" key="7">
    <source>
        <dbReference type="ARBA" id="ARBA00023173"/>
    </source>
</evidence>
<evidence type="ECO:0000256" key="10">
    <source>
        <dbReference type="SAM" id="Phobius"/>
    </source>
</evidence>
<keyword evidence="2" id="KW-0813">Transport</keyword>
<organism evidence="11 12">
    <name type="scientific">Lichenicoccus roseus</name>
    <dbReference type="NCBI Taxonomy" id="2683649"/>
    <lineage>
        <taxon>Bacteria</taxon>
        <taxon>Pseudomonadati</taxon>
        <taxon>Pseudomonadota</taxon>
        <taxon>Alphaproteobacteria</taxon>
        <taxon>Acetobacterales</taxon>
        <taxon>Acetobacteraceae</taxon>
        <taxon>Lichenicoccus</taxon>
    </lineage>
</organism>
<keyword evidence="12" id="KW-1185">Reference proteome</keyword>
<protein>
    <recommendedName>
        <fullName evidence="13">Chloride channel protein</fullName>
    </recommendedName>
</protein>
<dbReference type="InterPro" id="IPR014743">
    <property type="entry name" value="Cl-channel_core"/>
</dbReference>
<dbReference type="GO" id="GO:0034707">
    <property type="term" value="C:chloride channel complex"/>
    <property type="evidence" value="ECO:0007669"/>
    <property type="project" value="UniProtKB-KW"/>
</dbReference>
<keyword evidence="8" id="KW-0868">Chloride</keyword>
<dbReference type="OrthoDB" id="3261015at2"/>
<feature type="transmembrane region" description="Helical" evidence="10">
    <location>
        <begin position="65"/>
        <end position="87"/>
    </location>
</feature>
<feature type="transmembrane region" description="Helical" evidence="10">
    <location>
        <begin position="192"/>
        <end position="211"/>
    </location>
</feature>
<comment type="caution">
    <text evidence="11">The sequence shown here is derived from an EMBL/GenBank/DDBJ whole genome shotgun (WGS) entry which is preliminary data.</text>
</comment>
<dbReference type="PANTHER" id="PTHR43427">
    <property type="entry name" value="CHLORIDE CHANNEL PROTEIN CLC-E"/>
    <property type="match status" value="1"/>
</dbReference>
<name>A0A5R9J651_9PROT</name>
<evidence type="ECO:0008006" key="13">
    <source>
        <dbReference type="Google" id="ProtNLM"/>
    </source>
</evidence>
<evidence type="ECO:0000256" key="1">
    <source>
        <dbReference type="ARBA" id="ARBA00004141"/>
    </source>
</evidence>
<dbReference type="EMBL" id="VCDI01000008">
    <property type="protein sequence ID" value="TLU71091.1"/>
    <property type="molecule type" value="Genomic_DNA"/>
</dbReference>
<feature type="transmembrane region" description="Helical" evidence="10">
    <location>
        <begin position="264"/>
        <end position="285"/>
    </location>
</feature>
<evidence type="ECO:0000256" key="2">
    <source>
        <dbReference type="ARBA" id="ARBA00022448"/>
    </source>
</evidence>
<evidence type="ECO:0000256" key="4">
    <source>
        <dbReference type="ARBA" id="ARBA00022989"/>
    </source>
</evidence>
<keyword evidence="9" id="KW-0407">Ion channel</keyword>
<evidence type="ECO:0000313" key="11">
    <source>
        <dbReference type="EMBL" id="TLU71091.1"/>
    </source>
</evidence>
<dbReference type="GO" id="GO:0005254">
    <property type="term" value="F:chloride channel activity"/>
    <property type="evidence" value="ECO:0007669"/>
    <property type="project" value="UniProtKB-KW"/>
</dbReference>
<dbReference type="Pfam" id="PF00654">
    <property type="entry name" value="Voltage_CLC"/>
    <property type="match status" value="1"/>
</dbReference>
<feature type="transmembrane region" description="Helical" evidence="10">
    <location>
        <begin position="291"/>
        <end position="311"/>
    </location>
</feature>
<evidence type="ECO:0000313" key="12">
    <source>
        <dbReference type="Proteomes" id="UP000305654"/>
    </source>
</evidence>
<dbReference type="Gene3D" id="1.10.3080.10">
    <property type="entry name" value="Clc chloride channel"/>
    <property type="match status" value="1"/>
</dbReference>
<comment type="subcellular location">
    <subcellularLocation>
        <location evidence="1">Membrane</location>
        <topology evidence="1">Multi-pass membrane protein</topology>
    </subcellularLocation>
</comment>
<sequence length="435" mass="44955">MVIPPILARRDAAGFWLTVLLTGIGTGLGASALTELLELVQHTLWSGNGIDLLQAACRAAAWKHLVILLGAGLLTGAGQLLVVRLSAANSIDITAAIWFHAGRLPTLRTLGSAMLSILVVGMGASLGREGAPKQTGAVIANVMSDRVRLSDEQRRLLVACGSGAGMAAAYGVPLGGALFALEVLRGERALRFVLPALLTSLIATGVSWAFLPNAPTYLIPPYTGTLGSMVWALLAGPIIGLASVGYVRAVAWVDHHRPSGPRRLAASAITLTLLGAISIVFPQLLGNGRDIAQLAFTGQVAPLLLLSLLLLKPAATLLCLGSGTPGGLFTPSLAIGALLGGLLGVPFAHAWPGTAPGLFAVLGATALLAATTQGPLSATVLMMELTGQARAFIVPMLLIVALATLIARTIEPRSIYDARLSDAEVLKRQRQRDPV</sequence>
<gene>
    <name evidence="11" type="ORF">FE263_18110</name>
</gene>
<keyword evidence="5" id="KW-0406">Ion transport</keyword>
<accession>A0A5R9J651</accession>
<evidence type="ECO:0000256" key="6">
    <source>
        <dbReference type="ARBA" id="ARBA00023136"/>
    </source>
</evidence>
<proteinExistence type="predicted"/>
<evidence type="ECO:0000256" key="3">
    <source>
        <dbReference type="ARBA" id="ARBA00022692"/>
    </source>
</evidence>
<evidence type="ECO:0000256" key="8">
    <source>
        <dbReference type="ARBA" id="ARBA00023214"/>
    </source>
</evidence>
<evidence type="ECO:0000256" key="5">
    <source>
        <dbReference type="ARBA" id="ARBA00023065"/>
    </source>
</evidence>
<dbReference type="InterPro" id="IPR050368">
    <property type="entry name" value="ClC-type_chloride_channel"/>
</dbReference>
<dbReference type="PRINTS" id="PR00762">
    <property type="entry name" value="CLCHANNEL"/>
</dbReference>
<feature type="transmembrane region" description="Helical" evidence="10">
    <location>
        <begin position="156"/>
        <end position="180"/>
    </location>
</feature>
<keyword evidence="3 10" id="KW-0812">Transmembrane</keyword>
<keyword evidence="4 10" id="KW-1133">Transmembrane helix</keyword>
<reference evidence="11 12" key="1">
    <citation type="submission" date="2019-05" db="EMBL/GenBank/DDBJ databases">
        <authorList>
            <person name="Pankratov T."/>
            <person name="Grouzdev D."/>
        </authorList>
    </citation>
    <scope>NUCLEOTIDE SEQUENCE [LARGE SCALE GENOMIC DNA]</scope>
    <source>
        <strain evidence="11 12">KEBCLARHB70R</strain>
    </source>
</reference>
<dbReference type="AlphaFoldDB" id="A0A5R9J651"/>
<keyword evidence="6 10" id="KW-0472">Membrane</keyword>
<dbReference type="PANTHER" id="PTHR43427:SF6">
    <property type="entry name" value="CHLORIDE CHANNEL PROTEIN CLC-E"/>
    <property type="match status" value="1"/>
</dbReference>